<protein>
    <submittedName>
        <fullName evidence="2">Uncharacterized protein</fullName>
    </submittedName>
</protein>
<dbReference type="AlphaFoldDB" id="S7TUV6"/>
<sequence>MAKLILTATERYDIPVVRVDASCSVRYNNTIYMPGFQYTGACNI</sequence>
<dbReference type="EMBL" id="ATHJ01000133">
    <property type="protein sequence ID" value="EPR32533.1"/>
    <property type="molecule type" value="Genomic_DNA"/>
</dbReference>
<evidence type="ECO:0000313" key="1">
    <source>
        <dbReference type="EMBL" id="EPR32533.1"/>
    </source>
</evidence>
<evidence type="ECO:0000313" key="3">
    <source>
        <dbReference type="Proteomes" id="UP000014977"/>
    </source>
</evidence>
<keyword evidence="3" id="KW-1185">Reference proteome</keyword>
<accession>S7TUV6</accession>
<dbReference type="EMBL" id="ATHJ01000080">
    <property type="protein sequence ID" value="EPR40791.1"/>
    <property type="molecule type" value="Genomic_DNA"/>
</dbReference>
<name>S7TUV6_DESML</name>
<gene>
    <name evidence="2" type="ORF">dsmv_2294</name>
    <name evidence="1" type="ORF">dsmv_3615</name>
</gene>
<comment type="caution">
    <text evidence="2">The sequence shown here is derived from an EMBL/GenBank/DDBJ whole genome shotgun (WGS) entry which is preliminary data.</text>
</comment>
<evidence type="ECO:0000313" key="2">
    <source>
        <dbReference type="EMBL" id="EPR40791.1"/>
    </source>
</evidence>
<reference evidence="2 3" key="1">
    <citation type="journal article" date="2013" name="Genome Announc.">
        <title>Draft genome sequences for three mercury-methylating, sulfate-reducing bacteria.</title>
        <authorList>
            <person name="Brown S.D."/>
            <person name="Hurt R.A.Jr."/>
            <person name="Gilmour C.C."/>
            <person name="Elias D.A."/>
        </authorList>
    </citation>
    <scope>NUCLEOTIDE SEQUENCE [LARGE SCALE GENOMIC DNA]</scope>
    <source>
        <strain evidence="2 3">DSM 2059</strain>
    </source>
</reference>
<organism evidence="2 3">
    <name type="scientific">Desulfococcus multivorans DSM 2059</name>
    <dbReference type="NCBI Taxonomy" id="1121405"/>
    <lineage>
        <taxon>Bacteria</taxon>
        <taxon>Pseudomonadati</taxon>
        <taxon>Thermodesulfobacteriota</taxon>
        <taxon>Desulfobacteria</taxon>
        <taxon>Desulfobacterales</taxon>
        <taxon>Desulfococcaceae</taxon>
        <taxon>Desulfococcus</taxon>
    </lineage>
</organism>
<proteinExistence type="predicted"/>
<dbReference type="Proteomes" id="UP000014977">
    <property type="component" value="Unassembled WGS sequence"/>
</dbReference>